<gene>
    <name evidence="10" type="ORF">A2960_02080</name>
</gene>
<reference evidence="10 11" key="1">
    <citation type="journal article" date="2016" name="Nat. Commun.">
        <title>Thousands of microbial genomes shed light on interconnected biogeochemical processes in an aquifer system.</title>
        <authorList>
            <person name="Anantharaman K."/>
            <person name="Brown C.T."/>
            <person name="Hug L.A."/>
            <person name="Sharon I."/>
            <person name="Castelle C.J."/>
            <person name="Probst A.J."/>
            <person name="Thomas B.C."/>
            <person name="Singh A."/>
            <person name="Wilkins M.J."/>
            <person name="Karaoz U."/>
            <person name="Brodie E.L."/>
            <person name="Williams K.H."/>
            <person name="Hubbard S.S."/>
            <person name="Banfield J.F."/>
        </authorList>
    </citation>
    <scope>NUCLEOTIDE SEQUENCE [LARGE SCALE GENOMIC DNA]</scope>
</reference>
<dbReference type="InterPro" id="IPR002912">
    <property type="entry name" value="ACT_dom"/>
</dbReference>
<dbReference type="PROSITE" id="PS51171">
    <property type="entry name" value="PREPHENATE_DEHYDR_3"/>
    <property type="match status" value="1"/>
</dbReference>
<dbReference type="GO" id="GO:0005737">
    <property type="term" value="C:cytoplasm"/>
    <property type="evidence" value="ECO:0007669"/>
    <property type="project" value="TreeGrafter"/>
</dbReference>
<sequence length="273" mass="30685">MQKVAYLGLPGSYSHIAGKNYFSGKAEFISCETFEDIFNAIDKGEATLGVLPLENSLSGSIYQSYDLLMDKSLKIIGEVVLKIRHCLYAKGSGKIKRCFSHPEVFKQCRNYFKKNPHIEQIFVGDTSRAALMLSKSGTNNDSAIGAISLGDLYGVKLIERDIQDNPNNYTRFVIVGKKMNKTGTKVSLVFSIEHKPGSLFKTLEPYSRLGLNLMKIESRPLFGKPWEYIFCVDFVLNGQKDNLDTMLSEMKEHVNFITVLGLYEKGRIYDDSG</sequence>
<name>A0A1F6AQZ9_9BACT</name>
<dbReference type="AlphaFoldDB" id="A0A1F6AQZ9"/>
<comment type="catalytic activity">
    <reaction evidence="7">
        <text>prephenate + H(+) = 3-phenylpyruvate + CO2 + H2O</text>
        <dbReference type="Rhea" id="RHEA:21648"/>
        <dbReference type="ChEBI" id="CHEBI:15377"/>
        <dbReference type="ChEBI" id="CHEBI:15378"/>
        <dbReference type="ChEBI" id="CHEBI:16526"/>
        <dbReference type="ChEBI" id="CHEBI:18005"/>
        <dbReference type="ChEBI" id="CHEBI:29934"/>
        <dbReference type="EC" id="4.2.1.51"/>
    </reaction>
</comment>
<evidence type="ECO:0000256" key="5">
    <source>
        <dbReference type="ARBA" id="ARBA00023222"/>
    </source>
</evidence>
<dbReference type="PANTHER" id="PTHR21022:SF19">
    <property type="entry name" value="PREPHENATE DEHYDRATASE-RELATED"/>
    <property type="match status" value="1"/>
</dbReference>
<dbReference type="UniPathway" id="UPA00121">
    <property type="reaction ID" value="UER00345"/>
</dbReference>
<dbReference type="InterPro" id="IPR018528">
    <property type="entry name" value="Preph_deHydtase_CS"/>
</dbReference>
<feature type="domain" description="Prephenate dehydratase" evidence="8">
    <location>
        <begin position="3"/>
        <end position="177"/>
    </location>
</feature>
<dbReference type="Gene3D" id="3.30.70.260">
    <property type="match status" value="1"/>
</dbReference>
<dbReference type="Gene3D" id="3.40.190.10">
    <property type="entry name" value="Periplasmic binding protein-like II"/>
    <property type="match status" value="2"/>
</dbReference>
<evidence type="ECO:0000259" key="9">
    <source>
        <dbReference type="PROSITE" id="PS51671"/>
    </source>
</evidence>
<dbReference type="PANTHER" id="PTHR21022">
    <property type="entry name" value="PREPHENATE DEHYDRATASE P PROTEIN"/>
    <property type="match status" value="1"/>
</dbReference>
<dbReference type="CDD" id="cd13631">
    <property type="entry name" value="PBP2_Ct-PDT_like"/>
    <property type="match status" value="1"/>
</dbReference>
<dbReference type="PROSITE" id="PS51671">
    <property type="entry name" value="ACT"/>
    <property type="match status" value="1"/>
</dbReference>
<evidence type="ECO:0000256" key="2">
    <source>
        <dbReference type="ARBA" id="ARBA00013147"/>
    </source>
</evidence>
<keyword evidence="6" id="KW-0456">Lyase</keyword>
<evidence type="ECO:0000256" key="6">
    <source>
        <dbReference type="ARBA" id="ARBA00023239"/>
    </source>
</evidence>
<evidence type="ECO:0000256" key="4">
    <source>
        <dbReference type="ARBA" id="ARBA00023141"/>
    </source>
</evidence>
<accession>A0A1F6AQZ9</accession>
<comment type="caution">
    <text evidence="10">The sequence shown here is derived from an EMBL/GenBank/DDBJ whole genome shotgun (WGS) entry which is preliminary data.</text>
</comment>
<protein>
    <recommendedName>
        <fullName evidence="2">prephenate dehydratase</fullName>
        <ecNumber evidence="2">4.2.1.51</ecNumber>
    </recommendedName>
</protein>
<dbReference type="Proteomes" id="UP000176609">
    <property type="component" value="Unassembled WGS sequence"/>
</dbReference>
<keyword evidence="4" id="KW-0057">Aromatic amino acid biosynthesis</keyword>
<feature type="domain" description="ACT" evidence="9">
    <location>
        <begin position="187"/>
        <end position="264"/>
    </location>
</feature>
<dbReference type="SUPFAM" id="SSF55021">
    <property type="entry name" value="ACT-like"/>
    <property type="match status" value="1"/>
</dbReference>
<dbReference type="CDD" id="cd04905">
    <property type="entry name" value="ACT_CM-PDT"/>
    <property type="match status" value="1"/>
</dbReference>
<dbReference type="InterPro" id="IPR001086">
    <property type="entry name" value="Preph_deHydtase"/>
</dbReference>
<keyword evidence="5" id="KW-0584">Phenylalanine biosynthesis</keyword>
<evidence type="ECO:0000313" key="10">
    <source>
        <dbReference type="EMBL" id="OGG26913.1"/>
    </source>
</evidence>
<dbReference type="GO" id="GO:0009094">
    <property type="term" value="P:L-phenylalanine biosynthetic process"/>
    <property type="evidence" value="ECO:0007669"/>
    <property type="project" value="UniProtKB-UniPathway"/>
</dbReference>
<evidence type="ECO:0000259" key="8">
    <source>
        <dbReference type="PROSITE" id="PS51171"/>
    </source>
</evidence>
<evidence type="ECO:0000256" key="7">
    <source>
        <dbReference type="ARBA" id="ARBA00047848"/>
    </source>
</evidence>
<evidence type="ECO:0000256" key="1">
    <source>
        <dbReference type="ARBA" id="ARBA00004741"/>
    </source>
</evidence>
<evidence type="ECO:0000256" key="3">
    <source>
        <dbReference type="ARBA" id="ARBA00022605"/>
    </source>
</evidence>
<dbReference type="GO" id="GO:0004664">
    <property type="term" value="F:prephenate dehydratase activity"/>
    <property type="evidence" value="ECO:0007669"/>
    <property type="project" value="UniProtKB-EC"/>
</dbReference>
<dbReference type="InterPro" id="IPR045865">
    <property type="entry name" value="ACT-like_dom_sf"/>
</dbReference>
<dbReference type="PROSITE" id="PS00857">
    <property type="entry name" value="PREPHENATE_DEHYDR_1"/>
    <property type="match status" value="1"/>
</dbReference>
<dbReference type="SUPFAM" id="SSF53850">
    <property type="entry name" value="Periplasmic binding protein-like II"/>
    <property type="match status" value="1"/>
</dbReference>
<keyword evidence="3" id="KW-0028">Amino-acid biosynthesis</keyword>
<dbReference type="EC" id="4.2.1.51" evidence="2"/>
<dbReference type="Pfam" id="PF00800">
    <property type="entry name" value="PDT"/>
    <property type="match status" value="1"/>
</dbReference>
<evidence type="ECO:0000313" key="11">
    <source>
        <dbReference type="Proteomes" id="UP000176609"/>
    </source>
</evidence>
<comment type="pathway">
    <text evidence="1">Amino-acid biosynthesis; L-phenylalanine biosynthesis; phenylpyruvate from prephenate: step 1/1.</text>
</comment>
<dbReference type="EMBL" id="MFJR01000007">
    <property type="protein sequence ID" value="OGG26913.1"/>
    <property type="molecule type" value="Genomic_DNA"/>
</dbReference>
<organism evidence="10 11">
    <name type="scientific">Candidatus Gottesmanbacteria bacterium RIFCSPLOWO2_01_FULL_39_12b</name>
    <dbReference type="NCBI Taxonomy" id="1798388"/>
    <lineage>
        <taxon>Bacteria</taxon>
        <taxon>Candidatus Gottesmaniibacteriota</taxon>
    </lineage>
</organism>
<proteinExistence type="predicted"/>